<reference evidence="1 2" key="1">
    <citation type="journal article" date="2019" name="Nat. Ecol. Evol.">
        <title>Megaphylogeny resolves global patterns of mushroom evolution.</title>
        <authorList>
            <person name="Varga T."/>
            <person name="Krizsan K."/>
            <person name="Foldi C."/>
            <person name="Dima B."/>
            <person name="Sanchez-Garcia M."/>
            <person name="Sanchez-Ramirez S."/>
            <person name="Szollosi G.J."/>
            <person name="Szarkandi J.G."/>
            <person name="Papp V."/>
            <person name="Albert L."/>
            <person name="Andreopoulos W."/>
            <person name="Angelini C."/>
            <person name="Antonin V."/>
            <person name="Barry K.W."/>
            <person name="Bougher N.L."/>
            <person name="Buchanan P."/>
            <person name="Buyck B."/>
            <person name="Bense V."/>
            <person name="Catcheside P."/>
            <person name="Chovatia M."/>
            <person name="Cooper J."/>
            <person name="Damon W."/>
            <person name="Desjardin D."/>
            <person name="Finy P."/>
            <person name="Geml J."/>
            <person name="Haridas S."/>
            <person name="Hughes K."/>
            <person name="Justo A."/>
            <person name="Karasinski D."/>
            <person name="Kautmanova I."/>
            <person name="Kiss B."/>
            <person name="Kocsube S."/>
            <person name="Kotiranta H."/>
            <person name="LaButti K.M."/>
            <person name="Lechner B.E."/>
            <person name="Liimatainen K."/>
            <person name="Lipzen A."/>
            <person name="Lukacs Z."/>
            <person name="Mihaltcheva S."/>
            <person name="Morgado L.N."/>
            <person name="Niskanen T."/>
            <person name="Noordeloos M.E."/>
            <person name="Ohm R.A."/>
            <person name="Ortiz-Santana B."/>
            <person name="Ovrebo C."/>
            <person name="Racz N."/>
            <person name="Riley R."/>
            <person name="Savchenko A."/>
            <person name="Shiryaev A."/>
            <person name="Soop K."/>
            <person name="Spirin V."/>
            <person name="Szebenyi C."/>
            <person name="Tomsovsky M."/>
            <person name="Tulloss R.E."/>
            <person name="Uehling J."/>
            <person name="Grigoriev I.V."/>
            <person name="Vagvolgyi C."/>
            <person name="Papp T."/>
            <person name="Martin F.M."/>
            <person name="Miettinen O."/>
            <person name="Hibbett D.S."/>
            <person name="Nagy L.G."/>
        </authorList>
    </citation>
    <scope>NUCLEOTIDE SEQUENCE [LARGE SCALE GENOMIC DNA]</scope>
    <source>
        <strain evidence="1 2">NL-1719</strain>
    </source>
</reference>
<sequence>MMSILLPEMEVLKPRIPKSSLAALSDESKPPVHLNELGSLGEAVEPFTHAILRSGMSAIRLTCTVPTWCPTSDIGIDLHDLHELRSRLLMFIHALLQSLRTSGISASYSLVPSSSPICLVCALPPGADTASVKSSVVDVLQHSHLEEKRESVLLADLEHGPCLVIIP</sequence>
<evidence type="ECO:0000313" key="1">
    <source>
        <dbReference type="EMBL" id="TFK77100.1"/>
    </source>
</evidence>
<dbReference type="EMBL" id="ML208259">
    <property type="protein sequence ID" value="TFK77100.1"/>
    <property type="molecule type" value="Genomic_DNA"/>
</dbReference>
<accession>A0ACD3BGT6</accession>
<name>A0ACD3BGT6_9AGAR</name>
<evidence type="ECO:0000313" key="2">
    <source>
        <dbReference type="Proteomes" id="UP000308600"/>
    </source>
</evidence>
<protein>
    <submittedName>
        <fullName evidence="1">Uncharacterized protein</fullName>
    </submittedName>
</protein>
<dbReference type="Proteomes" id="UP000308600">
    <property type="component" value="Unassembled WGS sequence"/>
</dbReference>
<proteinExistence type="predicted"/>
<gene>
    <name evidence="1" type="ORF">BDN72DRAFT_807521</name>
</gene>
<keyword evidence="2" id="KW-1185">Reference proteome</keyword>
<organism evidence="1 2">
    <name type="scientific">Pluteus cervinus</name>
    <dbReference type="NCBI Taxonomy" id="181527"/>
    <lineage>
        <taxon>Eukaryota</taxon>
        <taxon>Fungi</taxon>
        <taxon>Dikarya</taxon>
        <taxon>Basidiomycota</taxon>
        <taxon>Agaricomycotina</taxon>
        <taxon>Agaricomycetes</taxon>
        <taxon>Agaricomycetidae</taxon>
        <taxon>Agaricales</taxon>
        <taxon>Pluteineae</taxon>
        <taxon>Pluteaceae</taxon>
        <taxon>Pluteus</taxon>
    </lineage>
</organism>